<keyword evidence="2" id="KW-0472">Membrane</keyword>
<reference evidence="3 4" key="1">
    <citation type="submission" date="2007-08" db="EMBL/GenBank/DDBJ databases">
        <title>Complete sequence of Roseiflexus castenholzii DSM 13941.</title>
        <authorList>
            <consortium name="US DOE Joint Genome Institute"/>
            <person name="Copeland A."/>
            <person name="Lucas S."/>
            <person name="Lapidus A."/>
            <person name="Barry K."/>
            <person name="Glavina del Rio T."/>
            <person name="Dalin E."/>
            <person name="Tice H."/>
            <person name="Pitluck S."/>
            <person name="Thompson L.S."/>
            <person name="Brettin T."/>
            <person name="Bruce D."/>
            <person name="Detter J.C."/>
            <person name="Han C."/>
            <person name="Tapia R."/>
            <person name="Schmutz J."/>
            <person name="Larimer F."/>
            <person name="Land M."/>
            <person name="Hauser L."/>
            <person name="Kyrpides N."/>
            <person name="Mikhailova N."/>
            <person name="Bryant D.A."/>
            <person name="Hanada S."/>
            <person name="Tsukatani Y."/>
            <person name="Richardson P."/>
        </authorList>
    </citation>
    <scope>NUCLEOTIDE SEQUENCE [LARGE SCALE GENOMIC DNA]</scope>
    <source>
        <strain evidence="4">DSM 13941 / HLO8</strain>
    </source>
</reference>
<accession>A7NP11</accession>
<dbReference type="AlphaFoldDB" id="A7NP11"/>
<dbReference type="STRING" id="383372.Rcas_3254"/>
<name>A7NP11_ROSCS</name>
<keyword evidence="2" id="KW-1133">Transmembrane helix</keyword>
<evidence type="ECO:0000313" key="3">
    <source>
        <dbReference type="EMBL" id="ABU59306.1"/>
    </source>
</evidence>
<sequence>MSQSLGHVTVAAPVLLALVRAALRETPGVVRLAHAPSVQGETPVFAGPGAAIAIGATGVHVTCAIVVARGARLAQVAATAQAAVATALRELAGVDVAAVDVSIADVAAIEKTRDHG</sequence>
<comment type="similarity">
    <text evidence="1">Belongs to the asp23 family.</text>
</comment>
<organism evidence="3 4">
    <name type="scientific">Roseiflexus castenholzii (strain DSM 13941 / HLO8)</name>
    <dbReference type="NCBI Taxonomy" id="383372"/>
    <lineage>
        <taxon>Bacteria</taxon>
        <taxon>Bacillati</taxon>
        <taxon>Chloroflexota</taxon>
        <taxon>Chloroflexia</taxon>
        <taxon>Chloroflexales</taxon>
        <taxon>Roseiflexineae</taxon>
        <taxon>Roseiflexaceae</taxon>
        <taxon>Roseiflexus</taxon>
    </lineage>
</organism>
<dbReference type="RefSeq" id="WP_012121730.1">
    <property type="nucleotide sequence ID" value="NC_009767.1"/>
</dbReference>
<dbReference type="HOGENOM" id="CLU_2095039_0_0_0"/>
<protein>
    <recommendedName>
        <fullName evidence="5">Asp23/Gls24 family envelope stress response protein</fullName>
    </recommendedName>
</protein>
<dbReference type="Pfam" id="PF03780">
    <property type="entry name" value="Asp23"/>
    <property type="match status" value="1"/>
</dbReference>
<feature type="transmembrane region" description="Helical" evidence="2">
    <location>
        <begin position="45"/>
        <end position="68"/>
    </location>
</feature>
<evidence type="ECO:0000313" key="4">
    <source>
        <dbReference type="Proteomes" id="UP000000263"/>
    </source>
</evidence>
<evidence type="ECO:0000256" key="2">
    <source>
        <dbReference type="SAM" id="Phobius"/>
    </source>
</evidence>
<dbReference type="KEGG" id="rca:Rcas_3254"/>
<proteinExistence type="inferred from homology"/>
<evidence type="ECO:0000256" key="1">
    <source>
        <dbReference type="ARBA" id="ARBA00005721"/>
    </source>
</evidence>
<keyword evidence="2" id="KW-0812">Transmembrane</keyword>
<dbReference type="Proteomes" id="UP000000263">
    <property type="component" value="Chromosome"/>
</dbReference>
<dbReference type="InterPro" id="IPR005531">
    <property type="entry name" value="Asp23"/>
</dbReference>
<keyword evidence="4" id="KW-1185">Reference proteome</keyword>
<gene>
    <name evidence="3" type="ordered locus">Rcas_3254</name>
</gene>
<dbReference type="EMBL" id="CP000804">
    <property type="protein sequence ID" value="ABU59306.1"/>
    <property type="molecule type" value="Genomic_DNA"/>
</dbReference>
<evidence type="ECO:0008006" key="5">
    <source>
        <dbReference type="Google" id="ProtNLM"/>
    </source>
</evidence>